<dbReference type="PANTHER" id="PTHR11537:SF254">
    <property type="entry name" value="POTASSIUM VOLTAGE-GATED CHANNEL PROTEIN SHAB"/>
    <property type="match status" value="1"/>
</dbReference>
<keyword evidence="15" id="KW-1185">Reference proteome</keyword>
<keyword evidence="4 12" id="KW-0812">Transmembrane</keyword>
<dbReference type="InterPro" id="IPR028325">
    <property type="entry name" value="VG_K_chnl"/>
</dbReference>
<keyword evidence="10 14" id="KW-0407">Ion channel</keyword>
<keyword evidence="3" id="KW-0633">Potassium transport</keyword>
<feature type="transmembrane region" description="Helical" evidence="12">
    <location>
        <begin position="122"/>
        <end position="138"/>
    </location>
</feature>
<dbReference type="Proteomes" id="UP000198902">
    <property type="component" value="Unassembled WGS sequence"/>
</dbReference>
<dbReference type="GO" id="GO:0001508">
    <property type="term" value="P:action potential"/>
    <property type="evidence" value="ECO:0007669"/>
    <property type="project" value="TreeGrafter"/>
</dbReference>
<dbReference type="EMBL" id="CSTE01000005">
    <property type="protein sequence ID" value="CQR53066.1"/>
    <property type="molecule type" value="Genomic_DNA"/>
</dbReference>
<evidence type="ECO:0000256" key="10">
    <source>
        <dbReference type="ARBA" id="ARBA00023303"/>
    </source>
</evidence>
<keyword evidence="9 12" id="KW-0472">Membrane</keyword>
<sequence length="286" mass="31541">MAQTSRDQVWTVVDPDSENRWGERFERLVFVLASANVVAVVLSTVESLYERFGAYFDGLLVASIALFTCLYVVRLWAAGSAAPDAGRSRFAFVRDPISVVDCFVIATFWTGLLFEIRLFESGLFRVLWLARVLNLSWFRRSRRRFKRVLDAQRDDLGVAFSGAGMLVLVSSTLMYFVEGSVQPDAFSSIPETLWWGVVTLTTVGYGDVVPVTPLGRLLGAATMLGGVAFFALPSSILAAGFFAERAGERAQETEETRTTDRGRPGGKRVEWCPYCGESLDTGSSHG</sequence>
<reference evidence="15" key="1">
    <citation type="submission" date="2015-03" db="EMBL/GenBank/DDBJ databases">
        <authorList>
            <person name="Urmite Genomes"/>
        </authorList>
    </citation>
    <scope>NUCLEOTIDE SEQUENCE [LARGE SCALE GENOMIC DNA]</scope>
    <source>
        <strain evidence="15">Arc-Hr</strain>
    </source>
</reference>
<evidence type="ECO:0000259" key="13">
    <source>
        <dbReference type="Pfam" id="PF00520"/>
    </source>
</evidence>
<evidence type="ECO:0000313" key="14">
    <source>
        <dbReference type="EMBL" id="CQR53066.1"/>
    </source>
</evidence>
<evidence type="ECO:0000256" key="4">
    <source>
        <dbReference type="ARBA" id="ARBA00022692"/>
    </source>
</evidence>
<dbReference type="Gene3D" id="1.10.287.70">
    <property type="match status" value="1"/>
</dbReference>
<organism evidence="14 15">
    <name type="scientific">Haloferax massiliensis</name>
    <dbReference type="NCBI Taxonomy" id="1476858"/>
    <lineage>
        <taxon>Archaea</taxon>
        <taxon>Methanobacteriati</taxon>
        <taxon>Methanobacteriota</taxon>
        <taxon>Stenosarchaea group</taxon>
        <taxon>Halobacteria</taxon>
        <taxon>Halobacteriales</taxon>
        <taxon>Haloferacaceae</taxon>
        <taxon>Haloferax</taxon>
    </lineage>
</organism>
<evidence type="ECO:0000256" key="9">
    <source>
        <dbReference type="ARBA" id="ARBA00023136"/>
    </source>
</evidence>
<evidence type="ECO:0000256" key="3">
    <source>
        <dbReference type="ARBA" id="ARBA00022538"/>
    </source>
</evidence>
<feature type="transmembrane region" description="Helical" evidence="12">
    <location>
        <begin position="158"/>
        <end position="177"/>
    </location>
</feature>
<feature type="domain" description="Ion transport" evidence="13">
    <location>
        <begin position="25"/>
        <end position="241"/>
    </location>
</feature>
<evidence type="ECO:0000256" key="2">
    <source>
        <dbReference type="ARBA" id="ARBA00022448"/>
    </source>
</evidence>
<dbReference type="Pfam" id="PF00520">
    <property type="entry name" value="Ion_trans"/>
    <property type="match status" value="1"/>
</dbReference>
<comment type="subcellular location">
    <subcellularLocation>
        <location evidence="1">Membrane</location>
        <topology evidence="1">Multi-pass membrane protein</topology>
    </subcellularLocation>
</comment>
<name>A0A0D6JWF5_9EURY</name>
<dbReference type="PANTHER" id="PTHR11537">
    <property type="entry name" value="VOLTAGE-GATED POTASSIUM CHANNEL"/>
    <property type="match status" value="1"/>
</dbReference>
<dbReference type="GO" id="GO:0008076">
    <property type="term" value="C:voltage-gated potassium channel complex"/>
    <property type="evidence" value="ECO:0007669"/>
    <property type="project" value="InterPro"/>
</dbReference>
<dbReference type="RefSeq" id="WP_089781042.1">
    <property type="nucleotide sequence ID" value="NZ_CABLRR010000005.1"/>
</dbReference>
<evidence type="ECO:0000256" key="6">
    <source>
        <dbReference type="ARBA" id="ARBA00022958"/>
    </source>
</evidence>
<keyword evidence="2" id="KW-0813">Transport</keyword>
<feature type="region of interest" description="Disordered" evidence="11">
    <location>
        <begin position="248"/>
        <end position="267"/>
    </location>
</feature>
<evidence type="ECO:0000256" key="5">
    <source>
        <dbReference type="ARBA" id="ARBA00022826"/>
    </source>
</evidence>
<dbReference type="GO" id="GO:0005249">
    <property type="term" value="F:voltage-gated potassium channel activity"/>
    <property type="evidence" value="ECO:0007669"/>
    <property type="project" value="InterPro"/>
</dbReference>
<evidence type="ECO:0000256" key="7">
    <source>
        <dbReference type="ARBA" id="ARBA00022989"/>
    </source>
</evidence>
<dbReference type="PRINTS" id="PR00169">
    <property type="entry name" value="KCHANNEL"/>
</dbReference>
<dbReference type="SUPFAM" id="SSF81324">
    <property type="entry name" value="Voltage-gated potassium channels"/>
    <property type="match status" value="1"/>
</dbReference>
<keyword evidence="5" id="KW-0631">Potassium channel</keyword>
<dbReference type="AlphaFoldDB" id="A0A0D6JWF5"/>
<evidence type="ECO:0000256" key="1">
    <source>
        <dbReference type="ARBA" id="ARBA00004141"/>
    </source>
</evidence>
<keyword evidence="8" id="KW-0406">Ion transport</keyword>
<proteinExistence type="predicted"/>
<keyword evidence="6" id="KW-0630">Potassium</keyword>
<evidence type="ECO:0000256" key="12">
    <source>
        <dbReference type="SAM" id="Phobius"/>
    </source>
</evidence>
<gene>
    <name evidence="14" type="ORF">BN996_03442</name>
</gene>
<accession>A0A0D6JWF5</accession>
<protein>
    <submittedName>
        <fullName evidence="14">Cyclic nucleotide-gated potassium channel</fullName>
    </submittedName>
</protein>
<dbReference type="InterPro" id="IPR005821">
    <property type="entry name" value="Ion_trans_dom"/>
</dbReference>
<evidence type="ECO:0000313" key="15">
    <source>
        <dbReference type="Proteomes" id="UP000198902"/>
    </source>
</evidence>
<feature type="transmembrane region" description="Helical" evidence="12">
    <location>
        <begin position="97"/>
        <end position="116"/>
    </location>
</feature>
<dbReference type="OrthoDB" id="56871at2157"/>
<feature type="transmembrane region" description="Helical" evidence="12">
    <location>
        <begin position="217"/>
        <end position="243"/>
    </location>
</feature>
<feature type="transmembrane region" description="Helical" evidence="12">
    <location>
        <begin position="28"/>
        <end position="49"/>
    </location>
</feature>
<feature type="transmembrane region" description="Helical" evidence="12">
    <location>
        <begin position="55"/>
        <end position="77"/>
    </location>
</feature>
<evidence type="ECO:0000256" key="8">
    <source>
        <dbReference type="ARBA" id="ARBA00023065"/>
    </source>
</evidence>
<evidence type="ECO:0000256" key="11">
    <source>
        <dbReference type="SAM" id="MobiDB-lite"/>
    </source>
</evidence>
<keyword evidence="7 12" id="KW-1133">Transmembrane helix</keyword>